<evidence type="ECO:0000256" key="1">
    <source>
        <dbReference type="SAM" id="Coils"/>
    </source>
</evidence>
<dbReference type="EMBL" id="GL883026">
    <property type="protein sequence ID" value="EGG15033.1"/>
    <property type="molecule type" value="Genomic_DNA"/>
</dbReference>
<dbReference type="GeneID" id="14867423"/>
<dbReference type="OMA" id="QENMERW"/>
<name>F4QAX4_CACFS</name>
<reference evidence="4" key="1">
    <citation type="journal article" date="2011" name="Genome Res.">
        <title>Phylogeny-wide analysis of social amoeba genomes highlights ancient origins for complex intercellular communication.</title>
        <authorList>
            <person name="Heidel A.J."/>
            <person name="Lawal H.M."/>
            <person name="Felder M."/>
            <person name="Schilde C."/>
            <person name="Helps N.R."/>
            <person name="Tunggal B."/>
            <person name="Rivero F."/>
            <person name="John U."/>
            <person name="Schleicher M."/>
            <person name="Eichinger L."/>
            <person name="Platzer M."/>
            <person name="Noegel A.A."/>
            <person name="Schaap P."/>
            <person name="Gloeckner G."/>
        </authorList>
    </citation>
    <scope>NUCLEOTIDE SEQUENCE [LARGE SCALE GENOMIC DNA]</scope>
    <source>
        <strain evidence="4">SH3</strain>
    </source>
</reference>
<feature type="coiled-coil region" evidence="1">
    <location>
        <begin position="25"/>
        <end position="52"/>
    </location>
</feature>
<dbReference type="InterPro" id="IPR029071">
    <property type="entry name" value="Ubiquitin-like_domsf"/>
</dbReference>
<dbReference type="OrthoDB" id="1026733at2759"/>
<protein>
    <submittedName>
        <fullName evidence="3">UBX domain-containing protein</fullName>
    </submittedName>
</protein>
<accession>F4QAX4</accession>
<dbReference type="Gene3D" id="3.10.20.90">
    <property type="entry name" value="Phosphatidylinositol 3-kinase Catalytic Subunit, Chain A, domain 1"/>
    <property type="match status" value="1"/>
</dbReference>
<feature type="domain" description="UBX" evidence="2">
    <location>
        <begin position="157"/>
        <end position="233"/>
    </location>
</feature>
<organism evidence="3 4">
    <name type="scientific">Cavenderia fasciculata</name>
    <name type="common">Slime mold</name>
    <name type="synonym">Dictyostelium fasciculatum</name>
    <dbReference type="NCBI Taxonomy" id="261658"/>
    <lineage>
        <taxon>Eukaryota</taxon>
        <taxon>Amoebozoa</taxon>
        <taxon>Evosea</taxon>
        <taxon>Eumycetozoa</taxon>
        <taxon>Dictyostelia</taxon>
        <taxon>Acytosteliales</taxon>
        <taxon>Cavenderiaceae</taxon>
        <taxon>Cavenderia</taxon>
    </lineage>
</organism>
<dbReference type="InterPro" id="IPR001012">
    <property type="entry name" value="UBX_dom"/>
</dbReference>
<sequence length="236" mass="27501">MSKERIVEVDDKQVDHVKLAHTKMVDDESDRVNKLIESYEKLQGKSQQEKNNRKYIYTEGRTISGDEHLQENMERWKSDREILREMQDMEYEESLAKDKKLQQRKQEIIIDKEKEVQERQNRIQWLKDNLRPEPIAAAAAADMVVGENGSSSSFSSASSNISTIQIKLPSGATLKRRYLLSDTIQDIIDFVDSKEVVQKPRYYLATNIPKQQFRDTTVTIQDAQLYPQVSVYVIEE</sequence>
<dbReference type="CDD" id="cd01767">
    <property type="entry name" value="UBX"/>
    <property type="match status" value="1"/>
</dbReference>
<evidence type="ECO:0000259" key="2">
    <source>
        <dbReference type="PROSITE" id="PS50033"/>
    </source>
</evidence>
<gene>
    <name evidence="3" type="ORF">DFA_09856</name>
</gene>
<dbReference type="GO" id="GO:0036503">
    <property type="term" value="P:ERAD pathway"/>
    <property type="evidence" value="ECO:0007669"/>
    <property type="project" value="TreeGrafter"/>
</dbReference>
<dbReference type="RefSeq" id="XP_004351753.1">
    <property type="nucleotide sequence ID" value="XM_004351701.1"/>
</dbReference>
<keyword evidence="1" id="KW-0175">Coiled coil</keyword>
<dbReference type="Pfam" id="PF00789">
    <property type="entry name" value="UBX"/>
    <property type="match status" value="1"/>
</dbReference>
<proteinExistence type="predicted"/>
<evidence type="ECO:0000313" key="3">
    <source>
        <dbReference type="EMBL" id="EGG15033.1"/>
    </source>
</evidence>
<dbReference type="Proteomes" id="UP000007797">
    <property type="component" value="Unassembled WGS sequence"/>
</dbReference>
<dbReference type="GO" id="GO:0005783">
    <property type="term" value="C:endoplasmic reticulum"/>
    <property type="evidence" value="ECO:0007669"/>
    <property type="project" value="TreeGrafter"/>
</dbReference>
<dbReference type="SUPFAM" id="SSF54236">
    <property type="entry name" value="Ubiquitin-like"/>
    <property type="match status" value="1"/>
</dbReference>
<keyword evidence="4" id="KW-1185">Reference proteome</keyword>
<dbReference type="KEGG" id="dfa:DFA_09856"/>
<dbReference type="GO" id="GO:0043130">
    <property type="term" value="F:ubiquitin binding"/>
    <property type="evidence" value="ECO:0007669"/>
    <property type="project" value="TreeGrafter"/>
</dbReference>
<dbReference type="PANTHER" id="PTHR23322:SF1">
    <property type="entry name" value="FAS-ASSOCIATED FACTOR 2"/>
    <property type="match status" value="1"/>
</dbReference>
<dbReference type="AlphaFoldDB" id="F4QAX4"/>
<dbReference type="STRING" id="1054147.F4QAX4"/>
<dbReference type="PROSITE" id="PS50033">
    <property type="entry name" value="UBX"/>
    <property type="match status" value="1"/>
</dbReference>
<dbReference type="InterPro" id="IPR050730">
    <property type="entry name" value="UBX_domain-protein"/>
</dbReference>
<evidence type="ECO:0000313" key="4">
    <source>
        <dbReference type="Proteomes" id="UP000007797"/>
    </source>
</evidence>
<dbReference type="PANTHER" id="PTHR23322">
    <property type="entry name" value="FAS-ASSOCIATED PROTEIN"/>
    <property type="match status" value="1"/>
</dbReference>
<dbReference type="SMART" id="SM00166">
    <property type="entry name" value="UBX"/>
    <property type="match status" value="1"/>
</dbReference>